<feature type="domain" description="MnmC-like methyltransferase" evidence="1">
    <location>
        <begin position="129"/>
        <end position="250"/>
    </location>
</feature>
<gene>
    <name evidence="2" type="ORF">GCM10007935_31890</name>
</gene>
<dbReference type="InterPro" id="IPR047785">
    <property type="entry name" value="tRNA_MNMC2"/>
</dbReference>
<dbReference type="PANTHER" id="PTHR39963">
    <property type="entry name" value="SLL0983 PROTEIN"/>
    <property type="match status" value="1"/>
</dbReference>
<dbReference type="PANTHER" id="PTHR39963:SF1">
    <property type="entry name" value="MNMC-LIKE METHYLTRANSFERASE DOMAIN-CONTAINING PROTEIN"/>
    <property type="match status" value="1"/>
</dbReference>
<evidence type="ECO:0000313" key="2">
    <source>
        <dbReference type="EMBL" id="GLS15752.1"/>
    </source>
</evidence>
<keyword evidence="3" id="KW-1185">Reference proteome</keyword>
<dbReference type="RefSeq" id="WP_284308584.1">
    <property type="nucleotide sequence ID" value="NZ_BSPB01000033.1"/>
</dbReference>
<dbReference type="EMBL" id="BSPB01000033">
    <property type="protein sequence ID" value="GLS15752.1"/>
    <property type="molecule type" value="Genomic_DNA"/>
</dbReference>
<name>A0ABQ6C5Y8_9BURK</name>
<protein>
    <recommendedName>
        <fullName evidence="1">MnmC-like methyltransferase domain-containing protein</fullName>
    </recommendedName>
</protein>
<comment type="caution">
    <text evidence="2">The sequence shown here is derived from an EMBL/GenBank/DDBJ whole genome shotgun (WGS) entry which is preliminary data.</text>
</comment>
<reference evidence="3" key="1">
    <citation type="journal article" date="2019" name="Int. J. Syst. Evol. Microbiol.">
        <title>The Global Catalogue of Microorganisms (GCM) 10K type strain sequencing project: providing services to taxonomists for standard genome sequencing and annotation.</title>
        <authorList>
            <consortium name="The Broad Institute Genomics Platform"/>
            <consortium name="The Broad Institute Genome Sequencing Center for Infectious Disease"/>
            <person name="Wu L."/>
            <person name="Ma J."/>
        </authorList>
    </citation>
    <scope>NUCLEOTIDE SEQUENCE [LARGE SCALE GENOMIC DNA]</scope>
    <source>
        <strain evidence="3">NBRC 109341</strain>
    </source>
</reference>
<sequence length="257" mass="27443">MKPVALQPPAADSPVAWDAQGAPVSVRFGDRYRNEGIDGLGGLAQARYVFLAGCGLCAADGAPQAGMAWCGAAQWRVLENGFGLGLNFLATWQLWQRDPQRPATLIYDATEAFVPTADDLRRAARPFPDLHALAEALATGWTRLRQRGELRLDAGGAVRLRLREGDALPALQAMEPGVNSVFLDGFDPPLNPAMWSAALMQSVGRLARPGAALATWCVAGSVRRALTAAGFSVVKRDGLPPKRHCLVARKQPAAPTR</sequence>
<dbReference type="NCBIfam" id="NF033855">
    <property type="entry name" value="tRNA_MNMC2"/>
    <property type="match status" value="1"/>
</dbReference>
<dbReference type="Pfam" id="PF05430">
    <property type="entry name" value="Methyltransf_30"/>
    <property type="match status" value="1"/>
</dbReference>
<accession>A0ABQ6C5Y8</accession>
<dbReference type="Gene3D" id="3.40.50.150">
    <property type="entry name" value="Vaccinia Virus protein VP39"/>
    <property type="match status" value="1"/>
</dbReference>
<evidence type="ECO:0000313" key="3">
    <source>
        <dbReference type="Proteomes" id="UP001156903"/>
    </source>
</evidence>
<evidence type="ECO:0000259" key="1">
    <source>
        <dbReference type="Pfam" id="PF05430"/>
    </source>
</evidence>
<dbReference type="Proteomes" id="UP001156903">
    <property type="component" value="Unassembled WGS sequence"/>
</dbReference>
<organism evidence="2 3">
    <name type="scientific">Hydrogenophaga electricum</name>
    <dbReference type="NCBI Taxonomy" id="1230953"/>
    <lineage>
        <taxon>Bacteria</taxon>
        <taxon>Pseudomonadati</taxon>
        <taxon>Pseudomonadota</taxon>
        <taxon>Betaproteobacteria</taxon>
        <taxon>Burkholderiales</taxon>
        <taxon>Comamonadaceae</taxon>
        <taxon>Hydrogenophaga</taxon>
    </lineage>
</organism>
<proteinExistence type="predicted"/>
<dbReference type="InterPro" id="IPR029063">
    <property type="entry name" value="SAM-dependent_MTases_sf"/>
</dbReference>
<dbReference type="InterPro" id="IPR008471">
    <property type="entry name" value="MnmC-like_methylTransf"/>
</dbReference>